<protein>
    <submittedName>
        <fullName evidence="2">YheU family protein</fullName>
    </submittedName>
</protein>
<evidence type="ECO:0000313" key="3">
    <source>
        <dbReference type="Proteomes" id="UP001203423"/>
    </source>
</evidence>
<sequence>MLVPYNALQQLPQDTVNNLIKEYLFTQLEDGNFSHTDETELKNAIIKCHQALKSGTLVVEYSEEDESIALRHKDNITNMQPEN</sequence>
<evidence type="ECO:0000313" key="2">
    <source>
        <dbReference type="EMBL" id="MCL1126560.1"/>
    </source>
</evidence>
<reference evidence="2 3" key="1">
    <citation type="submission" date="2022-01" db="EMBL/GenBank/DDBJ databases">
        <title>Whole genome-based taxonomy of the Shewanellaceae.</title>
        <authorList>
            <person name="Martin-Rodriguez A.J."/>
        </authorList>
    </citation>
    <scope>NUCLEOTIDE SEQUENCE [LARGE SCALE GENOMIC DNA]</scope>
    <source>
        <strain evidence="2 3">DSM 17177</strain>
    </source>
</reference>
<dbReference type="InterPro" id="IPR010648">
    <property type="entry name" value="UPF0270"/>
</dbReference>
<dbReference type="InterPro" id="IPR036685">
    <property type="entry name" value="YehU-like_sf"/>
</dbReference>
<dbReference type="RefSeq" id="WP_248941965.1">
    <property type="nucleotide sequence ID" value="NZ_JAKIKS010000094.1"/>
</dbReference>
<dbReference type="Pfam" id="PF06794">
    <property type="entry name" value="UPF0270"/>
    <property type="match status" value="1"/>
</dbReference>
<dbReference type="Gene3D" id="1.10.10.610">
    <property type="entry name" value="YehU-like"/>
    <property type="match status" value="1"/>
</dbReference>
<accession>A0ABT0LFX1</accession>
<dbReference type="EMBL" id="JAKIKS010000094">
    <property type="protein sequence ID" value="MCL1126560.1"/>
    <property type="molecule type" value="Genomic_DNA"/>
</dbReference>
<gene>
    <name evidence="2" type="ORF">L2764_19230</name>
</gene>
<keyword evidence="3" id="KW-1185">Reference proteome</keyword>
<name>A0ABT0LFX1_9GAMM</name>
<organism evidence="2 3">
    <name type="scientific">Shewanella surugensis</name>
    <dbReference type="NCBI Taxonomy" id="212020"/>
    <lineage>
        <taxon>Bacteria</taxon>
        <taxon>Pseudomonadati</taxon>
        <taxon>Pseudomonadota</taxon>
        <taxon>Gammaproteobacteria</taxon>
        <taxon>Alteromonadales</taxon>
        <taxon>Shewanellaceae</taxon>
        <taxon>Shewanella</taxon>
    </lineage>
</organism>
<comment type="similarity">
    <text evidence="1">Belongs to the UPF0270 family.</text>
</comment>
<dbReference type="SUPFAM" id="SSF118001">
    <property type="entry name" value="YehU-like"/>
    <property type="match status" value="1"/>
</dbReference>
<dbReference type="Proteomes" id="UP001203423">
    <property type="component" value="Unassembled WGS sequence"/>
</dbReference>
<comment type="caution">
    <text evidence="2">The sequence shown here is derived from an EMBL/GenBank/DDBJ whole genome shotgun (WGS) entry which is preliminary data.</text>
</comment>
<proteinExistence type="inferred from homology"/>
<evidence type="ECO:0000256" key="1">
    <source>
        <dbReference type="ARBA" id="ARBA00006450"/>
    </source>
</evidence>